<dbReference type="RefSeq" id="XP_002950412.1">
    <property type="nucleotide sequence ID" value="XM_002950366.1"/>
</dbReference>
<feature type="compositionally biased region" description="Low complexity" evidence="1">
    <location>
        <begin position="1741"/>
        <end position="1752"/>
    </location>
</feature>
<dbReference type="OrthoDB" id="553175at2759"/>
<feature type="compositionally biased region" description="Low complexity" evidence="1">
    <location>
        <begin position="1642"/>
        <end position="1660"/>
    </location>
</feature>
<dbReference type="EMBL" id="GL378339">
    <property type="protein sequence ID" value="EFJ48613.1"/>
    <property type="molecule type" value="Genomic_DNA"/>
</dbReference>
<evidence type="ECO:0000313" key="3">
    <source>
        <dbReference type="Proteomes" id="UP000001058"/>
    </source>
</evidence>
<feature type="compositionally biased region" description="Low complexity" evidence="1">
    <location>
        <begin position="1496"/>
        <end position="1510"/>
    </location>
</feature>
<feature type="compositionally biased region" description="Basic and acidic residues" evidence="1">
    <location>
        <begin position="1056"/>
        <end position="1068"/>
    </location>
</feature>
<feature type="compositionally biased region" description="Basic and acidic residues" evidence="1">
    <location>
        <begin position="1462"/>
        <end position="1471"/>
    </location>
</feature>
<evidence type="ECO:0000256" key="1">
    <source>
        <dbReference type="SAM" id="MobiDB-lite"/>
    </source>
</evidence>
<feature type="compositionally biased region" description="Basic and acidic residues" evidence="1">
    <location>
        <begin position="1363"/>
        <end position="1392"/>
    </location>
</feature>
<feature type="compositionally biased region" description="Low complexity" evidence="1">
    <location>
        <begin position="1137"/>
        <end position="1146"/>
    </location>
</feature>
<feature type="region of interest" description="Disordered" evidence="1">
    <location>
        <begin position="1741"/>
        <end position="1907"/>
    </location>
</feature>
<keyword evidence="3" id="KW-1185">Reference proteome</keyword>
<feature type="region of interest" description="Disordered" evidence="1">
    <location>
        <begin position="1621"/>
        <end position="1717"/>
    </location>
</feature>
<gene>
    <name evidence="2" type="ORF">VOLCADRAFT_104668</name>
</gene>
<sequence length="2060" mass="211584">MHQSRQREQEPTRWYRLADSRALFTALHETPNEGPLLPVGGQTRRSFTKSAPYTCMGDRLRFYSGRVSPLRRYVAMQYTEVPTSWMQQEGGRSGKGPQVQIPLGSFSSAETVVRPLASFPFPYGADQPPTRQHDGRLQQSLPERQQQQPQQGINFPVPSMSQGNPDGPPGPAARNLYAPYSAVEPAAWQATEPAAFTAAASARPAAEHQHGTGNMYFGTAQQGAMVRGPTFTSAAGDVGGYIAPVHEGLTPAAAVAAVAAVEFGATTGAGGGQELHTVALPGPAASRPVANTHDSRVQRPVAGIAGAEQVQRQSPNHGNSTAVDYRPWTSALDYPPYQLQGILWRGPSAPLTTPAYNRGPEPVSKNPAAPPYSTNSITAIQQWLLLVPDHSKAALAKAWSTSVQRAATAAVFSSSLGRTGAGGPATAATTAPAARVHNNVAALWGPASRRAPPVAAATASKLHVQSPQPALLSGVAMKAHIYHPADTALTPELVLRYTNLLYGEDWGKGNHFTQLQPPEPPGPNMAAGISGGSSLGAGGQPHGSNRHAVMASGTQRLYNMYNQLLGRNTASMSPKGPALTGPDGSQELLGGQARRQPLACLPYMPDLAEHVAKGGVSSDVPPSKQALESVPKAAVWQAAWAAQRAAAGEDLPTWTSPVAAPTAGRVSSSNSLYACEDVPLQDIPATINGGMDAAGYDDTSATQQLLGKQTAPQRWDRKRMESVLAPVFVVDFDNSQVTITYLNGHGRSEVETQTDQCSPKVVADNYDDLGTASQQSSAMGSGTDVSADSSSAVSSDDDNSMASSPSSSTMDKHYPADPSSRAATTKGSMFQQLLRNMNIFSRWRHQRDQATCSATGGKGGPLQRHSSAAFGGAASASHQVADSRDVRSDEGGEDSTDNGTVSAAAATLRDGGVTPAVGSGSSPKKKGKDALASSSAHGGGATMKGKTARQTDRVGGQKKRTRAAKAHKVQERANAGRKAAADTNGKEPRKSGAPTKLREPAAGDVATATPAAAVDGRGMDEVKKESKKSVGVLTGKSHGAATAANSTATGGMGDGVDSHGGESGREDSPLDGTTKKPAGGSRLKKGSRGSKTGNFRLWWWKQQARGTPAVEMEGGGPTNQKSTGEPAERTQEPVKQASAVAVAAGDSADEASPRKSARKGGKASRLLKEAELNSGSHHGGPKKADNRDTHVEVEEVKDNIAGDTAGPEMADASPVVNDDPGKASGSAVSKKGKASGRDATPAGTRSGGGSSWFRSMVGSSMLGWLPKAKQQPKVAGPAPGLQPGGEVDSKQQKHTNAASKQQPAGDHETVHAATDQVTALDGASAGPVGDTLVAVASQRDSEGEVDGVDSSSLPADQAAGAKAELDKAKDDEGPPASDRGDQATERKSEKRKSNAIGGLFARILGRHRSSSSSSHNVQHMRNKTAAGGKNVLDSTTRAPDGEGLKTTTAPGPGGSHPSVDIGKQHEPRNANKQETNADDASEQLAAATLEREEMAVEPAPMAASVASSSELPETAMPAESAELQATITGAEKNIEAKVAAAQVVAAKAGSSTSAANKPGSSQGVKGKGKGKKRTKKAGKRSSSSSPTATLAALPPPQGPKAKLMQKLLKLSDVVNAQRAAATVAGVASPSPLAQDSRSGVQVASVSSTAATGATAVVHTSARQEDTLAQAAGPGGEGSESSEAKQVQQQEQLAATGVSDASLPHNKPGALERLKNTMTRTRGNAAAAAIADHKITKVGARAAAAATAAATAAESDSEGHGDTVVGALLPQDSNASASVDQVQDQVMWGTQRSNKHDSSPQPSAGDGDSAAGPSKPGGKATLMERMMASLRRPKHQTEVQVSFTEARKEGRKGFADADAAAGHRPAPGRAMGLAQQEQQVKGEAAAPAQGSSAVAATAAQPQPASQALTNTATRLPAQSALGASPVVRHAQQEENLMTSIRNKRSAPEQQESNPNNASGRLGGTMASSVASGGWAVQQSMPSGSNRTGGGLSGLAGSAPGSPLMQSLMRSTINKTATMIRGQDVNPSSSTREDVGAGGSPLRATAITAKQLADFGLPPSKW</sequence>
<feature type="compositionally biased region" description="Low complexity" evidence="1">
    <location>
        <begin position="866"/>
        <end position="877"/>
    </location>
</feature>
<feature type="compositionally biased region" description="Polar residues" evidence="1">
    <location>
        <begin position="1946"/>
        <end position="1957"/>
    </location>
</feature>
<feature type="region of interest" description="Disordered" evidence="1">
    <location>
        <begin position="1938"/>
        <end position="1992"/>
    </location>
</feature>
<feature type="compositionally biased region" description="Basic and acidic residues" evidence="1">
    <location>
        <begin position="1844"/>
        <end position="1854"/>
    </location>
</feature>
<proteinExistence type="predicted"/>
<feature type="compositionally biased region" description="Polar residues" evidence="1">
    <location>
        <begin position="1964"/>
        <end position="1984"/>
    </location>
</feature>
<feature type="compositionally biased region" description="Polar residues" evidence="1">
    <location>
        <begin position="1631"/>
        <end position="1641"/>
    </location>
</feature>
<dbReference type="InParanoid" id="D8TVN1"/>
<feature type="region of interest" description="Disordered" evidence="1">
    <location>
        <begin position="2015"/>
        <end position="2040"/>
    </location>
</feature>
<feature type="compositionally biased region" description="Basic and acidic residues" evidence="1">
    <location>
        <begin position="984"/>
        <end position="1001"/>
    </location>
</feature>
<organism evidence="3">
    <name type="scientific">Volvox carteri f. nagariensis</name>
    <dbReference type="NCBI Taxonomy" id="3068"/>
    <lineage>
        <taxon>Eukaryota</taxon>
        <taxon>Viridiplantae</taxon>
        <taxon>Chlorophyta</taxon>
        <taxon>core chlorophytes</taxon>
        <taxon>Chlorophyceae</taxon>
        <taxon>CS clade</taxon>
        <taxon>Chlamydomonadales</taxon>
        <taxon>Volvocaceae</taxon>
        <taxon>Volvox</taxon>
    </lineage>
</organism>
<name>D8TVN1_VOLCA</name>
<feature type="region of interest" description="Disordered" evidence="1">
    <location>
        <begin position="850"/>
        <end position="1522"/>
    </location>
</feature>
<feature type="compositionally biased region" description="Basic and acidic residues" evidence="1">
    <location>
        <begin position="1017"/>
        <end position="1028"/>
    </location>
</feature>
<feature type="compositionally biased region" description="Basic and acidic residues" evidence="1">
    <location>
        <begin position="881"/>
        <end position="890"/>
    </location>
</feature>
<dbReference type="GeneID" id="9616697"/>
<feature type="region of interest" description="Disordered" evidence="1">
    <location>
        <begin position="1543"/>
        <end position="1604"/>
    </location>
</feature>
<feature type="compositionally biased region" description="Low complexity" evidence="1">
    <location>
        <begin position="1855"/>
        <end position="1869"/>
    </location>
</feature>
<feature type="compositionally biased region" description="Polar residues" evidence="1">
    <location>
        <begin position="1770"/>
        <end position="1791"/>
    </location>
</feature>
<dbReference type="KEGG" id="vcn:VOLCADRAFT_104668"/>
<feature type="compositionally biased region" description="Basic residues" evidence="1">
    <location>
        <begin position="956"/>
        <end position="967"/>
    </location>
</feature>
<feature type="compositionally biased region" description="Basic residues" evidence="1">
    <location>
        <begin position="1566"/>
        <end position="1579"/>
    </location>
</feature>
<reference evidence="2 3" key="1">
    <citation type="journal article" date="2010" name="Science">
        <title>Genomic analysis of organismal complexity in the multicellular green alga Volvox carteri.</title>
        <authorList>
            <person name="Prochnik S.E."/>
            <person name="Umen J."/>
            <person name="Nedelcu A.M."/>
            <person name="Hallmann A."/>
            <person name="Miller S.M."/>
            <person name="Nishii I."/>
            <person name="Ferris P."/>
            <person name="Kuo A."/>
            <person name="Mitros T."/>
            <person name="Fritz-Laylin L.K."/>
            <person name="Hellsten U."/>
            <person name="Chapman J."/>
            <person name="Simakov O."/>
            <person name="Rensing S.A."/>
            <person name="Terry A."/>
            <person name="Pangilinan J."/>
            <person name="Kapitonov V."/>
            <person name="Jurka J."/>
            <person name="Salamov A."/>
            <person name="Shapiro H."/>
            <person name="Schmutz J."/>
            <person name="Grimwood J."/>
            <person name="Lindquist E."/>
            <person name="Lucas S."/>
            <person name="Grigoriev I.V."/>
            <person name="Schmitt R."/>
            <person name="Kirk D."/>
            <person name="Rokhsar D.S."/>
        </authorList>
    </citation>
    <scope>NUCLEOTIDE SEQUENCE [LARGE SCALE GENOMIC DNA]</scope>
    <source>
        <strain evidence="3">f. Nagariensis / Eve</strain>
    </source>
</reference>
<dbReference type="Proteomes" id="UP000001058">
    <property type="component" value="Unassembled WGS sequence"/>
</dbReference>
<feature type="compositionally biased region" description="Low complexity" evidence="1">
    <location>
        <begin position="780"/>
        <end position="809"/>
    </location>
</feature>
<feature type="compositionally biased region" description="Low complexity" evidence="1">
    <location>
        <begin position="137"/>
        <end position="151"/>
    </location>
</feature>
<feature type="compositionally biased region" description="Low complexity" evidence="1">
    <location>
        <begin position="1580"/>
        <end position="1592"/>
    </location>
</feature>
<accession>D8TVN1</accession>
<feature type="region of interest" description="Disordered" evidence="1">
    <location>
        <begin position="119"/>
        <end position="176"/>
    </location>
</feature>
<feature type="region of interest" description="Disordered" evidence="1">
    <location>
        <begin position="771"/>
        <end position="825"/>
    </location>
</feature>
<evidence type="ECO:0000313" key="2">
    <source>
        <dbReference type="EMBL" id="EFJ48613.1"/>
    </source>
</evidence>
<feature type="compositionally biased region" description="Basic and acidic residues" evidence="1">
    <location>
        <begin position="1182"/>
        <end position="1200"/>
    </location>
</feature>
<feature type="compositionally biased region" description="Low complexity" evidence="1">
    <location>
        <begin position="1002"/>
        <end position="1016"/>
    </location>
</feature>
<feature type="compositionally biased region" description="Low complexity" evidence="1">
    <location>
        <begin position="1883"/>
        <end position="1906"/>
    </location>
</feature>
<protein>
    <submittedName>
        <fullName evidence="2">Uncharacterized protein</fullName>
    </submittedName>
</protein>
<feature type="compositionally biased region" description="Low complexity" evidence="1">
    <location>
        <begin position="1039"/>
        <end position="1049"/>
    </location>
</feature>